<protein>
    <recommendedName>
        <fullName evidence="2">NACHT domain-containing protein</fullName>
    </recommendedName>
</protein>
<accession>A0A9P6C686</accession>
<evidence type="ECO:0000256" key="1">
    <source>
        <dbReference type="ARBA" id="ARBA00022737"/>
    </source>
</evidence>
<dbReference type="EMBL" id="MU151101">
    <property type="protein sequence ID" value="KAF9450595.1"/>
    <property type="molecule type" value="Genomic_DNA"/>
</dbReference>
<dbReference type="SUPFAM" id="SSF52540">
    <property type="entry name" value="P-loop containing nucleoside triphosphate hydrolases"/>
    <property type="match status" value="1"/>
</dbReference>
<dbReference type="AlphaFoldDB" id="A0A9P6C686"/>
<dbReference type="PANTHER" id="PTHR10039">
    <property type="entry name" value="AMELOGENIN"/>
    <property type="match status" value="1"/>
</dbReference>
<organism evidence="3 4">
    <name type="scientific">Macrolepiota fuliginosa MF-IS2</name>
    <dbReference type="NCBI Taxonomy" id="1400762"/>
    <lineage>
        <taxon>Eukaryota</taxon>
        <taxon>Fungi</taxon>
        <taxon>Dikarya</taxon>
        <taxon>Basidiomycota</taxon>
        <taxon>Agaricomycotina</taxon>
        <taxon>Agaricomycetes</taxon>
        <taxon>Agaricomycetidae</taxon>
        <taxon>Agaricales</taxon>
        <taxon>Agaricineae</taxon>
        <taxon>Agaricaceae</taxon>
        <taxon>Macrolepiota</taxon>
    </lineage>
</organism>
<comment type="caution">
    <text evidence="3">The sequence shown here is derived from an EMBL/GenBank/DDBJ whole genome shotgun (WGS) entry which is preliminary data.</text>
</comment>
<dbReference type="Proteomes" id="UP000807342">
    <property type="component" value="Unassembled WGS sequence"/>
</dbReference>
<keyword evidence="4" id="KW-1185">Reference proteome</keyword>
<gene>
    <name evidence="3" type="ORF">P691DRAFT_725659</name>
</gene>
<dbReference type="InterPro" id="IPR007111">
    <property type="entry name" value="NACHT_NTPase"/>
</dbReference>
<evidence type="ECO:0000259" key="2">
    <source>
        <dbReference type="PROSITE" id="PS50837"/>
    </source>
</evidence>
<proteinExistence type="predicted"/>
<dbReference type="InterPro" id="IPR056884">
    <property type="entry name" value="NPHP3-like_N"/>
</dbReference>
<feature type="domain" description="NACHT" evidence="2">
    <location>
        <begin position="61"/>
        <end position="209"/>
    </location>
</feature>
<sequence length="671" mass="77406">MVFEAVFTNRTVIQLLARHVIEGAEFDSSERYPPPHCHPGTRLDISGNLQSWIRNPSRDKRIVWLHGPAGVGKSAIIQTLAESESDSLTSILGATLFFSRSNGRDNPQRVFITIAYQLTVKYPKYRNYVVNLLATNPRLVGKSLVEQFKWFITKPFVDKLFDSQTVLIILDGLEECFNEVAQRDIILLIGRFTLQHPAVPLIWIVSSRPEPHLQAAFSSPGVKSSYLEVEVPHNSSQACLDVERYMRDEFIRIRETYPYSFPLSLQYWPSENDFLLLATRASGLFIFASIVIRFVDNVTYGNPIGQLKKITTILEPTLLVEGRADAFAFLDTLYTEVLSNVPHDVLPVTREIFTFLHPRTPLCPLDLQSNLLKLRQEEVYGALQRLHPVLNVPPPGAASKKFLCVFHASFVDYLFSSSRSGSFCMDPAEARRKVFWLAHRTLTESLNPAEPTIEISRIQLTWLVEDERDYQQRIFDLSLETILDTKPEILNKSIWDGFASLAPVFKALDFRGLYWSTKLTTSLLTLCFTQFRPYLEEWKLLERVPIGSLDWNRIDMNKPARVCWYKSNEYEVDLFKEIEKWDWDYRATMHVSEYNFAKDGEYTHHAKALPLNDAPDWRDRFNQHLSTVAKTTPTIFFELIGQGDGSLVFIQIEVADQPHEMWDYLFHYNQL</sequence>
<reference evidence="3" key="1">
    <citation type="submission" date="2020-11" db="EMBL/GenBank/DDBJ databases">
        <authorList>
            <consortium name="DOE Joint Genome Institute"/>
            <person name="Ahrendt S."/>
            <person name="Riley R."/>
            <person name="Andreopoulos W."/>
            <person name="Labutti K."/>
            <person name="Pangilinan J."/>
            <person name="Ruiz-Duenas F.J."/>
            <person name="Barrasa J.M."/>
            <person name="Sanchez-Garcia M."/>
            <person name="Camarero S."/>
            <person name="Miyauchi S."/>
            <person name="Serrano A."/>
            <person name="Linde D."/>
            <person name="Babiker R."/>
            <person name="Drula E."/>
            <person name="Ayuso-Fernandez I."/>
            <person name="Pacheco R."/>
            <person name="Padilla G."/>
            <person name="Ferreira P."/>
            <person name="Barriuso J."/>
            <person name="Kellner H."/>
            <person name="Castanera R."/>
            <person name="Alfaro M."/>
            <person name="Ramirez L."/>
            <person name="Pisabarro A.G."/>
            <person name="Kuo A."/>
            <person name="Tritt A."/>
            <person name="Lipzen A."/>
            <person name="He G."/>
            <person name="Yan M."/>
            <person name="Ng V."/>
            <person name="Cullen D."/>
            <person name="Martin F."/>
            <person name="Rosso M.-N."/>
            <person name="Henrissat B."/>
            <person name="Hibbett D."/>
            <person name="Martinez A.T."/>
            <person name="Grigoriev I.V."/>
        </authorList>
    </citation>
    <scope>NUCLEOTIDE SEQUENCE</scope>
    <source>
        <strain evidence="3">MF-IS2</strain>
    </source>
</reference>
<keyword evidence="1" id="KW-0677">Repeat</keyword>
<name>A0A9P6C686_9AGAR</name>
<dbReference type="PANTHER" id="PTHR10039:SF14">
    <property type="entry name" value="NACHT DOMAIN-CONTAINING PROTEIN"/>
    <property type="match status" value="1"/>
</dbReference>
<dbReference type="Gene3D" id="3.40.50.300">
    <property type="entry name" value="P-loop containing nucleotide triphosphate hydrolases"/>
    <property type="match status" value="1"/>
</dbReference>
<dbReference type="InterPro" id="IPR027417">
    <property type="entry name" value="P-loop_NTPase"/>
</dbReference>
<evidence type="ECO:0000313" key="3">
    <source>
        <dbReference type="EMBL" id="KAF9450595.1"/>
    </source>
</evidence>
<dbReference type="Pfam" id="PF24883">
    <property type="entry name" value="NPHP3_N"/>
    <property type="match status" value="1"/>
</dbReference>
<evidence type="ECO:0000313" key="4">
    <source>
        <dbReference type="Proteomes" id="UP000807342"/>
    </source>
</evidence>
<dbReference type="OrthoDB" id="3262196at2759"/>
<dbReference type="PROSITE" id="PS50837">
    <property type="entry name" value="NACHT"/>
    <property type="match status" value="1"/>
</dbReference>